<dbReference type="AlphaFoldDB" id="A0A075FRI4"/>
<organism evidence="1">
    <name type="scientific">uncultured marine thaumarchaeote AD1000_21_E03</name>
    <dbReference type="NCBI Taxonomy" id="1455900"/>
    <lineage>
        <taxon>Archaea</taxon>
        <taxon>Nitrososphaerota</taxon>
        <taxon>environmental samples</taxon>
    </lineage>
</organism>
<proteinExistence type="predicted"/>
<accession>A0A075FRI4</accession>
<name>A0A075FRI4_9ARCH</name>
<reference evidence="1" key="1">
    <citation type="journal article" date="2014" name="Genome Biol. Evol.">
        <title>Pangenome evidence for extensive interdomain horizontal transfer affecting lineage core and shell genes in uncultured planktonic thaumarchaeota and euryarchaeota.</title>
        <authorList>
            <person name="Deschamps P."/>
            <person name="Zivanovic Y."/>
            <person name="Moreira D."/>
            <person name="Rodriguez-Valera F."/>
            <person name="Lopez-Garcia P."/>
        </authorList>
    </citation>
    <scope>NUCLEOTIDE SEQUENCE</scope>
</reference>
<protein>
    <submittedName>
        <fullName evidence="1">Uncharacterized protein</fullName>
    </submittedName>
</protein>
<dbReference type="EMBL" id="KF900361">
    <property type="protein sequence ID" value="AIE92297.1"/>
    <property type="molecule type" value="Genomic_DNA"/>
</dbReference>
<evidence type="ECO:0000313" key="1">
    <source>
        <dbReference type="EMBL" id="AIE92297.1"/>
    </source>
</evidence>
<sequence>MSFPYASNRMSNACHLAANSTFHASFPRSFVISDSPSCPQPLIILEPISESLHLYLIFFSSSIYSKDSVVYNLSQFLQTGKYGRIF</sequence>